<evidence type="ECO:0000256" key="10">
    <source>
        <dbReference type="ARBA" id="ARBA00022729"/>
    </source>
</evidence>
<evidence type="ECO:0000256" key="1">
    <source>
        <dbReference type="ARBA" id="ARBA00003783"/>
    </source>
</evidence>
<dbReference type="PANTHER" id="PTHR13475:SF4">
    <property type="entry name" value="NEUGRIN"/>
    <property type="match status" value="1"/>
</dbReference>
<keyword evidence="8" id="KW-0217">Developmental protein</keyword>
<dbReference type="Ensembl" id="ENSOMET00000028280.1">
    <property type="protein sequence ID" value="ENSOMEP00000034350.1"/>
    <property type="gene ID" value="ENSOMEG00000020920.1"/>
</dbReference>
<keyword evidence="9" id="KW-0964">Secreted</keyword>
<keyword evidence="13" id="KW-0472">Membrane</keyword>
<dbReference type="RefSeq" id="XP_024149053.1">
    <property type="nucleotide sequence ID" value="XM_024293285.2"/>
</dbReference>
<comment type="similarity">
    <text evidence="5">Belongs to the neugrin family.</text>
</comment>
<dbReference type="KEGG" id="oml:112159289"/>
<reference evidence="18" key="1">
    <citation type="submission" date="2025-05" db="UniProtKB">
        <authorList>
            <consortium name="Ensembl"/>
        </authorList>
    </citation>
    <scope>IDENTIFICATION</scope>
</reference>
<evidence type="ECO:0000313" key="19">
    <source>
        <dbReference type="Proteomes" id="UP000261560"/>
    </source>
</evidence>
<comment type="subcellular location">
    <subcellularLocation>
        <location evidence="3">Mitochondrion membrane</location>
    </subcellularLocation>
    <subcellularLocation>
        <location evidence="2">Nucleus</location>
    </subcellularLocation>
    <subcellularLocation>
        <location evidence="4">Secreted</location>
    </subcellularLocation>
</comment>
<evidence type="ECO:0000256" key="6">
    <source>
        <dbReference type="ARBA" id="ARBA00011308"/>
    </source>
</evidence>
<dbReference type="CTD" id="51335"/>
<name>A0A3B3CMN2_ORYME</name>
<keyword evidence="10" id="KW-0732">Signal</keyword>
<feature type="compositionally biased region" description="Basic and acidic residues" evidence="17">
    <location>
        <begin position="48"/>
        <end position="60"/>
    </location>
</feature>
<dbReference type="STRING" id="30732.ENSOMEP00000034350"/>
<keyword evidence="19" id="KW-1185">Reference proteome</keyword>
<dbReference type="PANTHER" id="PTHR13475">
    <property type="entry name" value="NEUGRIN"/>
    <property type="match status" value="1"/>
</dbReference>
<dbReference type="GO" id="GO:0005576">
    <property type="term" value="C:extracellular region"/>
    <property type="evidence" value="ECO:0007669"/>
    <property type="project" value="UniProtKB-SubCell"/>
</dbReference>
<evidence type="ECO:0000256" key="3">
    <source>
        <dbReference type="ARBA" id="ARBA00004325"/>
    </source>
</evidence>
<dbReference type="Ensembl" id="ENSOMET00000028268.1">
    <property type="protein sequence ID" value="ENSOMEP00000019112.1"/>
    <property type="gene ID" value="ENSOMEG00000020920.1"/>
</dbReference>
<dbReference type="Pfam" id="PF06413">
    <property type="entry name" value="Neugrin"/>
    <property type="match status" value="1"/>
</dbReference>
<evidence type="ECO:0000256" key="17">
    <source>
        <dbReference type="SAM" id="MobiDB-lite"/>
    </source>
</evidence>
<evidence type="ECO:0000256" key="16">
    <source>
        <dbReference type="ARBA" id="ARBA00029657"/>
    </source>
</evidence>
<comment type="subunit">
    <text evidence="6">Forms a regulatory protein-RNA complex, consisting of RCC1L, NGRN, RPUSD3, RPUSD4, TRUB2, FASTKD2 and 16S mt-rRNA. Interacts with 16S mt-rRNA; this interaction is direct.</text>
</comment>
<dbReference type="GeneTree" id="ENSGT00390000014472"/>
<keyword evidence="15" id="KW-0539">Nucleus</keyword>
<dbReference type="PaxDb" id="30732-ENSOMEP00000034350"/>
<evidence type="ECO:0000256" key="9">
    <source>
        <dbReference type="ARBA" id="ARBA00022525"/>
    </source>
</evidence>
<dbReference type="RefSeq" id="XP_024149054.1">
    <property type="nucleotide sequence ID" value="XM_024293286.2"/>
</dbReference>
<evidence type="ECO:0000256" key="15">
    <source>
        <dbReference type="ARBA" id="ARBA00023242"/>
    </source>
</evidence>
<protein>
    <recommendedName>
        <fullName evidence="7">Neugrin</fullName>
    </recommendedName>
    <alternativeName>
        <fullName evidence="16">Neurite outgrowth-associated protein</fullName>
    </alternativeName>
</protein>
<keyword evidence="14" id="KW-0325">Glycoprotein</keyword>
<dbReference type="Proteomes" id="UP000261560">
    <property type="component" value="Unplaced"/>
</dbReference>
<evidence type="ECO:0000256" key="2">
    <source>
        <dbReference type="ARBA" id="ARBA00004123"/>
    </source>
</evidence>
<evidence type="ECO:0000256" key="11">
    <source>
        <dbReference type="ARBA" id="ARBA00022782"/>
    </source>
</evidence>
<sequence>MASRALHVLCHFSRSGSQFVSPSVYYVSCRLASRGISRAWKGQNSEQGDTKSNRPTYRDDADGDVDLEDVEDKIQALIDKERQAQRTLKYHVIRRKMTPAGAPERRLTWEAIDQIRYLKNNQPEEWTVERLAESYSTTPEVIRRVLRSKFIPPPDKKTKQDAKVMARLGMQSLPPGAGTQQDKLKLPENHKSTMLPSGGKNSLVPLSRQTPPVKYEASRSPAQVPVSVNTPSPQLGSVAEDAAVIRTAERTTEEDEESWDGQVLTEEQLSDFLEEIKNPPPVKQIGNDYFDAEGNFLYRI</sequence>
<dbReference type="OMA" id="KYHIMRR"/>
<proteinExistence type="inferred from homology"/>
<dbReference type="GO" id="GO:0031966">
    <property type="term" value="C:mitochondrial membrane"/>
    <property type="evidence" value="ECO:0007669"/>
    <property type="project" value="UniProtKB-SubCell"/>
</dbReference>
<comment type="function">
    <text evidence="1">Plays an essential role in mitochondrial ribosome biogenesis. As a component of a functional protein-RNA module, consisting of RCC1L, NGRN, RPUSD3, RPUSD4, TRUB2, FASTKD2 and 16S mitochondrial ribosomal RNA (16S mt-rRNA), controls 16S mt-rRNA abundance and is required for intra-mitochondrial translation of core subunits of the oxidative phosphorylation system.</text>
</comment>
<dbReference type="GeneID" id="112159289"/>
<keyword evidence="11" id="KW-0221">Differentiation</keyword>
<evidence type="ECO:0000256" key="14">
    <source>
        <dbReference type="ARBA" id="ARBA00023180"/>
    </source>
</evidence>
<feature type="region of interest" description="Disordered" evidence="17">
    <location>
        <begin position="40"/>
        <end position="63"/>
    </location>
</feature>
<dbReference type="AlphaFoldDB" id="A0A3B3CMN2"/>
<evidence type="ECO:0000313" key="18">
    <source>
        <dbReference type="Ensembl" id="ENSOMEP00000019112.1"/>
    </source>
</evidence>
<evidence type="ECO:0000256" key="13">
    <source>
        <dbReference type="ARBA" id="ARBA00023136"/>
    </source>
</evidence>
<evidence type="ECO:0000256" key="8">
    <source>
        <dbReference type="ARBA" id="ARBA00022473"/>
    </source>
</evidence>
<accession>A0A3B3CMN2</accession>
<evidence type="ECO:0000256" key="4">
    <source>
        <dbReference type="ARBA" id="ARBA00004613"/>
    </source>
</evidence>
<dbReference type="InterPro" id="IPR010487">
    <property type="entry name" value="NGRN/Rrg9"/>
</dbReference>
<dbReference type="OrthoDB" id="6415470at2759"/>
<keyword evidence="12" id="KW-0496">Mitochondrion</keyword>
<evidence type="ECO:0000256" key="7">
    <source>
        <dbReference type="ARBA" id="ARBA00016593"/>
    </source>
</evidence>
<dbReference type="GO" id="GO:0030154">
    <property type="term" value="P:cell differentiation"/>
    <property type="evidence" value="ECO:0007669"/>
    <property type="project" value="UniProtKB-KW"/>
</dbReference>
<organism evidence="18 19">
    <name type="scientific">Oryzias melastigma</name>
    <name type="common">Marine medaka</name>
    <dbReference type="NCBI Taxonomy" id="30732"/>
    <lineage>
        <taxon>Eukaryota</taxon>
        <taxon>Metazoa</taxon>
        <taxon>Chordata</taxon>
        <taxon>Craniata</taxon>
        <taxon>Vertebrata</taxon>
        <taxon>Euteleostomi</taxon>
        <taxon>Actinopterygii</taxon>
        <taxon>Neopterygii</taxon>
        <taxon>Teleostei</taxon>
        <taxon>Neoteleostei</taxon>
        <taxon>Acanthomorphata</taxon>
        <taxon>Ovalentaria</taxon>
        <taxon>Atherinomorphae</taxon>
        <taxon>Beloniformes</taxon>
        <taxon>Adrianichthyidae</taxon>
        <taxon>Oryziinae</taxon>
        <taxon>Oryzias</taxon>
    </lineage>
</organism>
<dbReference type="GO" id="GO:0005634">
    <property type="term" value="C:nucleus"/>
    <property type="evidence" value="ECO:0007669"/>
    <property type="project" value="UniProtKB-SubCell"/>
</dbReference>
<evidence type="ECO:0000256" key="12">
    <source>
        <dbReference type="ARBA" id="ARBA00023128"/>
    </source>
</evidence>
<evidence type="ECO:0000256" key="5">
    <source>
        <dbReference type="ARBA" id="ARBA00008082"/>
    </source>
</evidence>